<proteinExistence type="predicted"/>
<keyword evidence="2" id="KW-1185">Reference proteome</keyword>
<name>A0A5B2TCI6_9PROT</name>
<organism evidence="1 2">
    <name type="scientific">Teichococcus oryzae</name>
    <dbReference type="NCBI Taxonomy" id="1608942"/>
    <lineage>
        <taxon>Bacteria</taxon>
        <taxon>Pseudomonadati</taxon>
        <taxon>Pseudomonadota</taxon>
        <taxon>Alphaproteobacteria</taxon>
        <taxon>Acetobacterales</taxon>
        <taxon>Roseomonadaceae</taxon>
        <taxon>Roseomonas</taxon>
    </lineage>
</organism>
<gene>
    <name evidence="1" type="ORF">F0Q34_16360</name>
</gene>
<accession>A0A5B2TCI6</accession>
<dbReference type="EMBL" id="VUKA01000010">
    <property type="protein sequence ID" value="KAA2212211.1"/>
    <property type="molecule type" value="Genomic_DNA"/>
</dbReference>
<dbReference type="AlphaFoldDB" id="A0A5B2TCI6"/>
<reference evidence="1 2" key="1">
    <citation type="journal article" date="2015" name="Int. J. Syst. Evol. Microbiol.">
        <title>Roseomonas oryzae sp. nov., isolated from paddy rhizosphere soil.</title>
        <authorList>
            <person name="Ramaprasad E.V."/>
            <person name="Sasikala Ch."/>
            <person name="Ramana Ch.V."/>
        </authorList>
    </citation>
    <scope>NUCLEOTIDE SEQUENCE [LARGE SCALE GENOMIC DNA]</scope>
    <source>
        <strain evidence="1 2">KCTC 42542</strain>
    </source>
</reference>
<evidence type="ECO:0000313" key="2">
    <source>
        <dbReference type="Proteomes" id="UP000322110"/>
    </source>
</evidence>
<comment type="caution">
    <text evidence="1">The sequence shown here is derived from an EMBL/GenBank/DDBJ whole genome shotgun (WGS) entry which is preliminary data.</text>
</comment>
<sequence>MPAERVSDCDFLAGAYDYARAARLMGALRLSEGRLSGPGPFLLMVIPDDGGIHVAGLDISRHALGDFNRFIDAWGSASRTTQEQVSQAPDQPGLARSIVNLISAILRTAGGGVAGLIQGGVSTP</sequence>
<protein>
    <submittedName>
        <fullName evidence="1">Uncharacterized protein</fullName>
    </submittedName>
</protein>
<dbReference type="Proteomes" id="UP000322110">
    <property type="component" value="Unassembled WGS sequence"/>
</dbReference>
<evidence type="ECO:0000313" key="1">
    <source>
        <dbReference type="EMBL" id="KAA2212211.1"/>
    </source>
</evidence>